<dbReference type="EMBL" id="GBXM01021868">
    <property type="protein sequence ID" value="JAH86709.1"/>
    <property type="molecule type" value="Transcribed_RNA"/>
</dbReference>
<reference evidence="1" key="1">
    <citation type="submission" date="2014-11" db="EMBL/GenBank/DDBJ databases">
        <authorList>
            <person name="Amaro Gonzalez C."/>
        </authorList>
    </citation>
    <scope>NUCLEOTIDE SEQUENCE</scope>
</reference>
<dbReference type="AlphaFoldDB" id="A0A0E9W8J2"/>
<sequence>MSTFIHMATLFIILFSDVLLSTLLIPSCNV</sequence>
<name>A0A0E9W8J2_ANGAN</name>
<proteinExistence type="predicted"/>
<organism evidence="1">
    <name type="scientific">Anguilla anguilla</name>
    <name type="common">European freshwater eel</name>
    <name type="synonym">Muraena anguilla</name>
    <dbReference type="NCBI Taxonomy" id="7936"/>
    <lineage>
        <taxon>Eukaryota</taxon>
        <taxon>Metazoa</taxon>
        <taxon>Chordata</taxon>
        <taxon>Craniata</taxon>
        <taxon>Vertebrata</taxon>
        <taxon>Euteleostomi</taxon>
        <taxon>Actinopterygii</taxon>
        <taxon>Neopterygii</taxon>
        <taxon>Teleostei</taxon>
        <taxon>Anguilliformes</taxon>
        <taxon>Anguillidae</taxon>
        <taxon>Anguilla</taxon>
    </lineage>
</organism>
<reference evidence="1" key="2">
    <citation type="journal article" date="2015" name="Fish Shellfish Immunol.">
        <title>Early steps in the European eel (Anguilla anguilla)-Vibrio vulnificus interaction in the gills: Role of the RtxA13 toxin.</title>
        <authorList>
            <person name="Callol A."/>
            <person name="Pajuelo D."/>
            <person name="Ebbesson L."/>
            <person name="Teles M."/>
            <person name="MacKenzie S."/>
            <person name="Amaro C."/>
        </authorList>
    </citation>
    <scope>NUCLEOTIDE SEQUENCE</scope>
</reference>
<protein>
    <submittedName>
        <fullName evidence="1">Uncharacterized protein</fullName>
    </submittedName>
</protein>
<accession>A0A0E9W8J2</accession>
<evidence type="ECO:0000313" key="1">
    <source>
        <dbReference type="EMBL" id="JAH86709.1"/>
    </source>
</evidence>